<evidence type="ECO:0000313" key="2">
    <source>
        <dbReference type="Proteomes" id="UP001054945"/>
    </source>
</evidence>
<organism evidence="1 2">
    <name type="scientific">Caerostris extrusa</name>
    <name type="common">Bark spider</name>
    <name type="synonym">Caerostris bankana</name>
    <dbReference type="NCBI Taxonomy" id="172846"/>
    <lineage>
        <taxon>Eukaryota</taxon>
        <taxon>Metazoa</taxon>
        <taxon>Ecdysozoa</taxon>
        <taxon>Arthropoda</taxon>
        <taxon>Chelicerata</taxon>
        <taxon>Arachnida</taxon>
        <taxon>Araneae</taxon>
        <taxon>Araneomorphae</taxon>
        <taxon>Entelegynae</taxon>
        <taxon>Araneoidea</taxon>
        <taxon>Araneidae</taxon>
        <taxon>Caerostris</taxon>
    </lineage>
</organism>
<gene>
    <name evidence="1" type="ORF">CEXT_184271</name>
</gene>
<sequence length="31" mass="3757">HNRRAFKTGDVIFESMLQMLQGEEVEKEYDR</sequence>
<feature type="non-terminal residue" evidence="1">
    <location>
        <position position="1"/>
    </location>
</feature>
<name>A0AAV4MK67_CAEEX</name>
<protein>
    <submittedName>
        <fullName evidence="1">Uncharacterized protein</fullName>
    </submittedName>
</protein>
<accession>A0AAV4MK67</accession>
<reference evidence="1 2" key="1">
    <citation type="submission" date="2021-06" db="EMBL/GenBank/DDBJ databases">
        <title>Caerostris extrusa draft genome.</title>
        <authorList>
            <person name="Kono N."/>
            <person name="Arakawa K."/>
        </authorList>
    </citation>
    <scope>NUCLEOTIDE SEQUENCE [LARGE SCALE GENOMIC DNA]</scope>
</reference>
<dbReference type="EMBL" id="BPLR01002261">
    <property type="protein sequence ID" value="GIX71876.1"/>
    <property type="molecule type" value="Genomic_DNA"/>
</dbReference>
<comment type="caution">
    <text evidence="1">The sequence shown here is derived from an EMBL/GenBank/DDBJ whole genome shotgun (WGS) entry which is preliminary data.</text>
</comment>
<proteinExistence type="predicted"/>
<dbReference type="AlphaFoldDB" id="A0AAV4MK67"/>
<evidence type="ECO:0000313" key="1">
    <source>
        <dbReference type="EMBL" id="GIX71876.1"/>
    </source>
</evidence>
<dbReference type="Proteomes" id="UP001054945">
    <property type="component" value="Unassembled WGS sequence"/>
</dbReference>
<keyword evidence="2" id="KW-1185">Reference proteome</keyword>